<organism evidence="1 2">
    <name type="scientific">Linum tenue</name>
    <dbReference type="NCBI Taxonomy" id="586396"/>
    <lineage>
        <taxon>Eukaryota</taxon>
        <taxon>Viridiplantae</taxon>
        <taxon>Streptophyta</taxon>
        <taxon>Embryophyta</taxon>
        <taxon>Tracheophyta</taxon>
        <taxon>Spermatophyta</taxon>
        <taxon>Magnoliopsida</taxon>
        <taxon>eudicotyledons</taxon>
        <taxon>Gunneridae</taxon>
        <taxon>Pentapetalae</taxon>
        <taxon>rosids</taxon>
        <taxon>fabids</taxon>
        <taxon>Malpighiales</taxon>
        <taxon>Linaceae</taxon>
        <taxon>Linum</taxon>
    </lineage>
</organism>
<sequence>MVKIWSTPMLELSRKKLICMPLVVCYFAPVLTELELLVTSMVRTIGEKFPDLFTSLFQLPNSQSRCSSCPNHWRMWQGRRAEEVKRTNAISAVCVLIKNLETMEGTDIGHRAEAMEETNATSPVRVLIKNPETMEGKDRGLLELWKEKI</sequence>
<keyword evidence="2" id="KW-1185">Reference proteome</keyword>
<gene>
    <name evidence="1" type="ORF">LITE_LOCUS25918</name>
</gene>
<evidence type="ECO:0000313" key="1">
    <source>
        <dbReference type="EMBL" id="CAI0438780.1"/>
    </source>
</evidence>
<name>A0AAV0LYY8_9ROSI</name>
<dbReference type="AlphaFoldDB" id="A0AAV0LYY8"/>
<comment type="caution">
    <text evidence="1">The sequence shown here is derived from an EMBL/GenBank/DDBJ whole genome shotgun (WGS) entry which is preliminary data.</text>
</comment>
<accession>A0AAV0LYY8</accession>
<dbReference type="EMBL" id="CAMGYJ010000006">
    <property type="protein sequence ID" value="CAI0438780.1"/>
    <property type="molecule type" value="Genomic_DNA"/>
</dbReference>
<evidence type="ECO:0000313" key="2">
    <source>
        <dbReference type="Proteomes" id="UP001154282"/>
    </source>
</evidence>
<reference evidence="1" key="1">
    <citation type="submission" date="2022-08" db="EMBL/GenBank/DDBJ databases">
        <authorList>
            <person name="Gutierrez-Valencia J."/>
        </authorList>
    </citation>
    <scope>NUCLEOTIDE SEQUENCE</scope>
</reference>
<proteinExistence type="predicted"/>
<dbReference type="Proteomes" id="UP001154282">
    <property type="component" value="Unassembled WGS sequence"/>
</dbReference>
<protein>
    <submittedName>
        <fullName evidence="1">Uncharacterized protein</fullName>
    </submittedName>
</protein>